<dbReference type="Proteomes" id="UP001591681">
    <property type="component" value="Unassembled WGS sequence"/>
</dbReference>
<feature type="transmembrane region" description="Helical" evidence="12">
    <location>
        <begin position="354"/>
        <end position="372"/>
    </location>
</feature>
<accession>A0ABD1K2W6</accession>
<feature type="transmembrane region" description="Helical" evidence="12">
    <location>
        <begin position="173"/>
        <end position="194"/>
    </location>
</feature>
<keyword evidence="4 12" id="KW-0812">Transmembrane</keyword>
<dbReference type="InterPro" id="IPR003974">
    <property type="entry name" value="K_chnl_volt-dep_Kv3"/>
</dbReference>
<sequence>MCSTSLQGHCMQAGPADGEERITINVGGVRHETYRCTLTSMPGTRLANLVSDNCAVPNKDTSEFFFDRNADAFSHILNYYRTGKLHYPTGLCGPLFEEELAYWGISETDVEPCCWTNFKRHRDAEEALAQFEPDEQPPDYNTAVDGQEGLQTQNVCRSKVWALFDDPHSSVPAMIIAIVSLLFILVSIAGFSLVRIEQLQRTIDYDNYTGLEMDEDHNQAVDLFLVELTCVIWFTFEFLVRIICCPDKRRFVRNILNIIDFLAFLPFYVGLCLQAMYGLTLLAFLARGFRLLRVFKMAWHLAGARALVHTLRASAGQLFLLGVPLSVAILILSPLVYYAESNAYESSFDSIPTAFWWAVVTMTTVGYGDVVPVTWPGKVIASLCALTGVLSIAMPIPILVNNFAKYYALTEAKHRRPVKGRTYNGLPRVDSAPVWTQS</sequence>
<dbReference type="PRINTS" id="PR01498">
    <property type="entry name" value="SHAWCHANNEL"/>
</dbReference>
<keyword evidence="2" id="KW-0813">Transport</keyword>
<dbReference type="Gene3D" id="1.20.120.350">
    <property type="entry name" value="Voltage-gated potassium channels. Chain C"/>
    <property type="match status" value="1"/>
</dbReference>
<dbReference type="PRINTS" id="PR00169">
    <property type="entry name" value="KCHANNEL"/>
</dbReference>
<dbReference type="PRINTS" id="PR01491">
    <property type="entry name" value="KVCHANNEL"/>
</dbReference>
<evidence type="ECO:0000256" key="8">
    <source>
        <dbReference type="ARBA" id="ARBA00022989"/>
    </source>
</evidence>
<dbReference type="FunFam" id="3.30.710.10:FF:000002">
    <property type="entry name" value="Potassium voltage-gated channel subfamily C member 2"/>
    <property type="match status" value="1"/>
</dbReference>
<dbReference type="GO" id="GO:0005267">
    <property type="term" value="F:potassium channel activity"/>
    <property type="evidence" value="ECO:0007669"/>
    <property type="project" value="UniProtKB-KW"/>
</dbReference>
<dbReference type="FunFam" id="1.10.287.70:FF:000002">
    <property type="entry name" value="Potassium voltage-gated channel subfamily a member"/>
    <property type="match status" value="1"/>
</dbReference>
<comment type="caution">
    <text evidence="14">The sequence shown here is derived from an EMBL/GenBank/DDBJ whole genome shotgun (WGS) entry which is preliminary data.</text>
</comment>
<keyword evidence="10 12" id="KW-0472">Membrane</keyword>
<evidence type="ECO:0000256" key="11">
    <source>
        <dbReference type="ARBA" id="ARBA00023303"/>
    </source>
</evidence>
<feature type="transmembrane region" description="Helical" evidence="12">
    <location>
        <begin position="263"/>
        <end position="286"/>
    </location>
</feature>
<dbReference type="PANTHER" id="PTHR11537:SF252">
    <property type="entry name" value="POTASSIUM VOLTAGE-GATED CHANNEL PROTEIN SHAW"/>
    <property type="match status" value="1"/>
</dbReference>
<evidence type="ECO:0000256" key="7">
    <source>
        <dbReference type="ARBA" id="ARBA00022958"/>
    </source>
</evidence>
<dbReference type="PANTHER" id="PTHR11537">
    <property type="entry name" value="VOLTAGE-GATED POTASSIUM CHANNEL"/>
    <property type="match status" value="1"/>
</dbReference>
<protein>
    <recommendedName>
        <fullName evidence="13">BTB domain-containing protein</fullName>
    </recommendedName>
</protein>
<dbReference type="GO" id="GO:0034702">
    <property type="term" value="C:monoatomic ion channel complex"/>
    <property type="evidence" value="ECO:0007669"/>
    <property type="project" value="UniProtKB-KW"/>
</dbReference>
<dbReference type="InterPro" id="IPR000210">
    <property type="entry name" value="BTB/POZ_dom"/>
</dbReference>
<dbReference type="SUPFAM" id="SSF54695">
    <property type="entry name" value="POZ domain"/>
    <property type="match status" value="1"/>
</dbReference>
<feature type="transmembrane region" description="Helical" evidence="12">
    <location>
        <begin position="379"/>
        <end position="400"/>
    </location>
</feature>
<dbReference type="InterPro" id="IPR028325">
    <property type="entry name" value="VG_K_chnl"/>
</dbReference>
<dbReference type="Gene3D" id="1.10.287.70">
    <property type="match status" value="1"/>
</dbReference>
<keyword evidence="9" id="KW-0406">Ion transport</keyword>
<dbReference type="InterPro" id="IPR027359">
    <property type="entry name" value="Volt_channel_dom_sf"/>
</dbReference>
<evidence type="ECO:0000256" key="2">
    <source>
        <dbReference type="ARBA" id="ARBA00022448"/>
    </source>
</evidence>
<evidence type="ECO:0000259" key="13">
    <source>
        <dbReference type="SMART" id="SM00225"/>
    </source>
</evidence>
<keyword evidence="6" id="KW-0851">Voltage-gated channel</keyword>
<organism evidence="14 15">
    <name type="scientific">Coilia grayii</name>
    <name type="common">Gray's grenadier anchovy</name>
    <dbReference type="NCBI Taxonomy" id="363190"/>
    <lineage>
        <taxon>Eukaryota</taxon>
        <taxon>Metazoa</taxon>
        <taxon>Chordata</taxon>
        <taxon>Craniata</taxon>
        <taxon>Vertebrata</taxon>
        <taxon>Euteleostomi</taxon>
        <taxon>Actinopterygii</taxon>
        <taxon>Neopterygii</taxon>
        <taxon>Teleostei</taxon>
        <taxon>Clupei</taxon>
        <taxon>Clupeiformes</taxon>
        <taxon>Clupeoidei</taxon>
        <taxon>Engraulidae</taxon>
        <taxon>Coilinae</taxon>
        <taxon>Coilia</taxon>
    </lineage>
</organism>
<keyword evidence="8 12" id="KW-1133">Transmembrane helix</keyword>
<dbReference type="InterPro" id="IPR005821">
    <property type="entry name" value="Ion_trans_dom"/>
</dbReference>
<feature type="transmembrane region" description="Helical" evidence="12">
    <location>
        <begin position="318"/>
        <end position="339"/>
    </location>
</feature>
<keyword evidence="11" id="KW-0407">Ion channel</keyword>
<dbReference type="EMBL" id="JBHFQA010000009">
    <property type="protein sequence ID" value="KAL2093463.1"/>
    <property type="molecule type" value="Genomic_DNA"/>
</dbReference>
<feature type="domain" description="BTB" evidence="13">
    <location>
        <begin position="20"/>
        <end position="121"/>
    </location>
</feature>
<evidence type="ECO:0000256" key="9">
    <source>
        <dbReference type="ARBA" id="ARBA00023065"/>
    </source>
</evidence>
<gene>
    <name evidence="14" type="ORF">ACEWY4_010775</name>
</gene>
<keyword evidence="5" id="KW-0631">Potassium channel</keyword>
<dbReference type="InterPro" id="IPR003131">
    <property type="entry name" value="T1-type_BTB"/>
</dbReference>
<evidence type="ECO:0000313" key="14">
    <source>
        <dbReference type="EMBL" id="KAL2093463.1"/>
    </source>
</evidence>
<evidence type="ECO:0000256" key="1">
    <source>
        <dbReference type="ARBA" id="ARBA00004141"/>
    </source>
</evidence>
<comment type="subcellular location">
    <subcellularLocation>
        <location evidence="1">Membrane</location>
        <topology evidence="1">Multi-pass membrane protein</topology>
    </subcellularLocation>
</comment>
<dbReference type="InterPro" id="IPR003968">
    <property type="entry name" value="K_chnl_volt-dep_Kv"/>
</dbReference>
<proteinExistence type="predicted"/>
<evidence type="ECO:0000256" key="10">
    <source>
        <dbReference type="ARBA" id="ARBA00023136"/>
    </source>
</evidence>
<dbReference type="SMART" id="SM00225">
    <property type="entry name" value="BTB"/>
    <property type="match status" value="1"/>
</dbReference>
<name>A0ABD1K2W6_9TELE</name>
<feature type="transmembrane region" description="Helical" evidence="12">
    <location>
        <begin position="223"/>
        <end position="243"/>
    </location>
</feature>
<dbReference type="Pfam" id="PF02214">
    <property type="entry name" value="BTB_2"/>
    <property type="match status" value="1"/>
</dbReference>
<evidence type="ECO:0000256" key="4">
    <source>
        <dbReference type="ARBA" id="ARBA00022692"/>
    </source>
</evidence>
<evidence type="ECO:0000256" key="6">
    <source>
        <dbReference type="ARBA" id="ARBA00022882"/>
    </source>
</evidence>
<evidence type="ECO:0000313" key="15">
    <source>
        <dbReference type="Proteomes" id="UP001591681"/>
    </source>
</evidence>
<evidence type="ECO:0000256" key="5">
    <source>
        <dbReference type="ARBA" id="ARBA00022826"/>
    </source>
</evidence>
<keyword evidence="7" id="KW-0630">Potassium</keyword>
<evidence type="ECO:0000256" key="3">
    <source>
        <dbReference type="ARBA" id="ARBA00022538"/>
    </source>
</evidence>
<dbReference type="AlphaFoldDB" id="A0ABD1K2W6"/>
<reference evidence="14 15" key="1">
    <citation type="submission" date="2024-09" db="EMBL/GenBank/DDBJ databases">
        <title>A chromosome-level genome assembly of Gray's grenadier anchovy, Coilia grayii.</title>
        <authorList>
            <person name="Fu Z."/>
        </authorList>
    </citation>
    <scope>NUCLEOTIDE SEQUENCE [LARGE SCALE GENOMIC DNA]</scope>
    <source>
        <strain evidence="14">G4</strain>
        <tissue evidence="14">Muscle</tissue>
    </source>
</reference>
<dbReference type="SUPFAM" id="SSF81324">
    <property type="entry name" value="Voltage-gated potassium channels"/>
    <property type="match status" value="1"/>
</dbReference>
<keyword evidence="15" id="KW-1185">Reference proteome</keyword>
<dbReference type="Pfam" id="PF00520">
    <property type="entry name" value="Ion_trans"/>
    <property type="match status" value="1"/>
</dbReference>
<keyword evidence="3" id="KW-0633">Potassium transport</keyword>
<dbReference type="InterPro" id="IPR011333">
    <property type="entry name" value="SKP1/BTB/POZ_sf"/>
</dbReference>
<evidence type="ECO:0000256" key="12">
    <source>
        <dbReference type="SAM" id="Phobius"/>
    </source>
</evidence>
<dbReference type="Gene3D" id="3.30.710.10">
    <property type="entry name" value="Potassium Channel Kv1.1, Chain A"/>
    <property type="match status" value="1"/>
</dbReference>